<feature type="non-terminal residue" evidence="10">
    <location>
        <position position="129"/>
    </location>
</feature>
<keyword evidence="4 8" id="KW-0732">Signal</keyword>
<evidence type="ECO:0000256" key="4">
    <source>
        <dbReference type="ARBA" id="ARBA00022729"/>
    </source>
</evidence>
<dbReference type="SUPFAM" id="SSF57016">
    <property type="entry name" value="Plant lectins/antimicrobial peptides"/>
    <property type="match status" value="1"/>
</dbReference>
<feature type="chain" id="PRO_5046734394" description="Chitin-binding type-1 domain-containing protein" evidence="8">
    <location>
        <begin position="17"/>
        <end position="129"/>
    </location>
</feature>
<feature type="signal peptide" evidence="8">
    <location>
        <begin position="1"/>
        <end position="16"/>
    </location>
</feature>
<gene>
    <name evidence="10" type="ORF">K7432_017332</name>
</gene>
<keyword evidence="3" id="KW-0479">Metal-binding</keyword>
<keyword evidence="6" id="KW-0119">Carbohydrate metabolism</keyword>
<comment type="cofactor">
    <cofactor evidence="1">
        <name>Co(2+)</name>
        <dbReference type="ChEBI" id="CHEBI:48828"/>
    </cofactor>
</comment>
<dbReference type="PROSITE" id="PS50941">
    <property type="entry name" value="CHIT_BIND_I_2"/>
    <property type="match status" value="1"/>
</dbReference>
<evidence type="ECO:0000256" key="8">
    <source>
        <dbReference type="SAM" id="SignalP"/>
    </source>
</evidence>
<dbReference type="Proteomes" id="UP001479436">
    <property type="component" value="Unassembled WGS sequence"/>
</dbReference>
<dbReference type="CDD" id="cd00035">
    <property type="entry name" value="ChtBD1"/>
    <property type="match status" value="1"/>
</dbReference>
<comment type="caution">
    <text evidence="7">Lacks conserved residue(s) required for the propagation of feature annotation.</text>
</comment>
<organism evidence="10 11">
    <name type="scientific">Basidiobolus ranarum</name>
    <dbReference type="NCBI Taxonomy" id="34480"/>
    <lineage>
        <taxon>Eukaryota</taxon>
        <taxon>Fungi</taxon>
        <taxon>Fungi incertae sedis</taxon>
        <taxon>Zoopagomycota</taxon>
        <taxon>Entomophthoromycotina</taxon>
        <taxon>Basidiobolomycetes</taxon>
        <taxon>Basidiobolales</taxon>
        <taxon>Basidiobolaceae</taxon>
        <taxon>Basidiobolus</taxon>
    </lineage>
</organism>
<dbReference type="InterPro" id="IPR001002">
    <property type="entry name" value="Chitin-bd_1"/>
</dbReference>
<dbReference type="SMART" id="SM00270">
    <property type="entry name" value="ChtBD1"/>
    <property type="match status" value="1"/>
</dbReference>
<evidence type="ECO:0000313" key="10">
    <source>
        <dbReference type="EMBL" id="KAK9759558.1"/>
    </source>
</evidence>
<evidence type="ECO:0000256" key="6">
    <source>
        <dbReference type="ARBA" id="ARBA00023277"/>
    </source>
</evidence>
<keyword evidence="2 7" id="KW-0147">Chitin-binding</keyword>
<evidence type="ECO:0000256" key="7">
    <source>
        <dbReference type="PROSITE-ProRule" id="PRU00261"/>
    </source>
</evidence>
<keyword evidence="7" id="KW-1015">Disulfide bond</keyword>
<dbReference type="Pfam" id="PF00187">
    <property type="entry name" value="Chitin_bind_1"/>
    <property type="match status" value="1"/>
</dbReference>
<sequence>MLSKVILLIACSTIRANISNHSDILVDLISRTNLNSGLEKSAVPITNTVNTPQRTAMVRHLDQTCGKGIGQCDTRLCCSEHGFCGYTTDHCGTNCQSQYGSGDDGTLTTVNTGCSVPGTFSVTFDDGPS</sequence>
<protein>
    <recommendedName>
        <fullName evidence="9">Chitin-binding type-1 domain-containing protein</fullName>
    </recommendedName>
</protein>
<dbReference type="InterPro" id="IPR036861">
    <property type="entry name" value="Endochitinase-like_sf"/>
</dbReference>
<dbReference type="Gene3D" id="3.30.60.10">
    <property type="entry name" value="Endochitinase-like"/>
    <property type="match status" value="1"/>
</dbReference>
<name>A0ABR2WDH5_9FUNG</name>
<reference evidence="10 11" key="1">
    <citation type="submission" date="2023-04" db="EMBL/GenBank/DDBJ databases">
        <title>Genome of Basidiobolus ranarum AG-B5.</title>
        <authorList>
            <person name="Stajich J.E."/>
            <person name="Carter-House D."/>
            <person name="Gryganskyi A."/>
        </authorList>
    </citation>
    <scope>NUCLEOTIDE SEQUENCE [LARGE SCALE GENOMIC DNA]</scope>
    <source>
        <strain evidence="10 11">AG-B5</strain>
    </source>
</reference>
<evidence type="ECO:0000256" key="1">
    <source>
        <dbReference type="ARBA" id="ARBA00001941"/>
    </source>
</evidence>
<dbReference type="PANTHER" id="PTHR46471">
    <property type="entry name" value="CHITIN DEACETYLASE"/>
    <property type="match status" value="1"/>
</dbReference>
<evidence type="ECO:0000313" key="11">
    <source>
        <dbReference type="Proteomes" id="UP001479436"/>
    </source>
</evidence>
<evidence type="ECO:0000259" key="9">
    <source>
        <dbReference type="PROSITE" id="PS50941"/>
    </source>
</evidence>
<keyword evidence="5" id="KW-0378">Hydrolase</keyword>
<accession>A0ABR2WDH5</accession>
<feature type="domain" description="Chitin-binding type-1" evidence="9">
    <location>
        <begin position="62"/>
        <end position="101"/>
    </location>
</feature>
<dbReference type="PANTHER" id="PTHR46471:SF2">
    <property type="entry name" value="CHITIN DEACETYLASE-RELATED"/>
    <property type="match status" value="1"/>
</dbReference>
<feature type="disulfide bond" evidence="7">
    <location>
        <begin position="72"/>
        <end position="84"/>
    </location>
</feature>
<feature type="disulfide bond" evidence="7">
    <location>
        <begin position="77"/>
        <end position="91"/>
    </location>
</feature>
<dbReference type="EMBL" id="JASJQH010003638">
    <property type="protein sequence ID" value="KAK9759558.1"/>
    <property type="molecule type" value="Genomic_DNA"/>
</dbReference>
<keyword evidence="11" id="KW-1185">Reference proteome</keyword>
<evidence type="ECO:0000256" key="2">
    <source>
        <dbReference type="ARBA" id="ARBA00022669"/>
    </source>
</evidence>
<proteinExistence type="predicted"/>
<comment type="caution">
    <text evidence="10">The sequence shown here is derived from an EMBL/GenBank/DDBJ whole genome shotgun (WGS) entry which is preliminary data.</text>
</comment>
<evidence type="ECO:0000256" key="5">
    <source>
        <dbReference type="ARBA" id="ARBA00022801"/>
    </source>
</evidence>
<evidence type="ECO:0000256" key="3">
    <source>
        <dbReference type="ARBA" id="ARBA00022723"/>
    </source>
</evidence>